<name>A0A9D4RW90_DREPO</name>
<sequence length="149" mass="16366">MQAICIFLGVIVACYAATTHKPPHTTHAHANHTQHAHQNHTAHAHNITGPTHEPAETDSITFQFQPLTFHLLVKTHPDKMTYNCYIAALSDSEHAQIHTDAGMRAVELRILAALGSATAVTDVSTLDKHDVTTCTAHFSMQPHYFTITV</sequence>
<reference evidence="3" key="1">
    <citation type="journal article" date="2019" name="bioRxiv">
        <title>The Genome of the Zebra Mussel, Dreissena polymorpha: A Resource for Invasive Species Research.</title>
        <authorList>
            <person name="McCartney M.A."/>
            <person name="Auch B."/>
            <person name="Kono T."/>
            <person name="Mallez S."/>
            <person name="Zhang Y."/>
            <person name="Obille A."/>
            <person name="Becker A."/>
            <person name="Abrahante J.E."/>
            <person name="Garbe J."/>
            <person name="Badalamenti J.P."/>
            <person name="Herman A."/>
            <person name="Mangelson H."/>
            <person name="Liachko I."/>
            <person name="Sullivan S."/>
            <person name="Sone E.D."/>
            <person name="Koren S."/>
            <person name="Silverstein K.A.T."/>
            <person name="Beckman K.B."/>
            <person name="Gohl D.M."/>
        </authorList>
    </citation>
    <scope>NUCLEOTIDE SEQUENCE</scope>
    <source>
        <strain evidence="3">Duluth1</strain>
        <tissue evidence="3">Whole animal</tissue>
    </source>
</reference>
<dbReference type="OrthoDB" id="6156414at2759"/>
<feature type="compositionally biased region" description="Basic residues" evidence="1">
    <location>
        <begin position="24"/>
        <end position="43"/>
    </location>
</feature>
<gene>
    <name evidence="3" type="ORF">DPMN_007693</name>
</gene>
<keyword evidence="2" id="KW-0732">Signal</keyword>
<evidence type="ECO:0000256" key="2">
    <source>
        <dbReference type="SAM" id="SignalP"/>
    </source>
</evidence>
<dbReference type="Proteomes" id="UP000828390">
    <property type="component" value="Unassembled WGS sequence"/>
</dbReference>
<evidence type="ECO:0000313" key="4">
    <source>
        <dbReference type="Proteomes" id="UP000828390"/>
    </source>
</evidence>
<feature type="chain" id="PRO_5038608572" evidence="2">
    <location>
        <begin position="17"/>
        <end position="149"/>
    </location>
</feature>
<feature type="signal peptide" evidence="2">
    <location>
        <begin position="1"/>
        <end position="16"/>
    </location>
</feature>
<accession>A0A9D4RW90</accession>
<evidence type="ECO:0000313" key="3">
    <source>
        <dbReference type="EMBL" id="KAH3883726.1"/>
    </source>
</evidence>
<evidence type="ECO:0000256" key="1">
    <source>
        <dbReference type="SAM" id="MobiDB-lite"/>
    </source>
</evidence>
<reference evidence="3" key="2">
    <citation type="submission" date="2020-11" db="EMBL/GenBank/DDBJ databases">
        <authorList>
            <person name="McCartney M.A."/>
            <person name="Auch B."/>
            <person name="Kono T."/>
            <person name="Mallez S."/>
            <person name="Becker A."/>
            <person name="Gohl D.M."/>
            <person name="Silverstein K.A.T."/>
            <person name="Koren S."/>
            <person name="Bechman K.B."/>
            <person name="Herman A."/>
            <person name="Abrahante J.E."/>
            <person name="Garbe J."/>
        </authorList>
    </citation>
    <scope>NUCLEOTIDE SEQUENCE</scope>
    <source>
        <strain evidence="3">Duluth1</strain>
        <tissue evidence="3">Whole animal</tissue>
    </source>
</reference>
<dbReference type="AlphaFoldDB" id="A0A9D4RW90"/>
<protein>
    <submittedName>
        <fullName evidence="3">Uncharacterized protein</fullName>
    </submittedName>
</protein>
<keyword evidence="4" id="KW-1185">Reference proteome</keyword>
<comment type="caution">
    <text evidence="3">The sequence shown here is derived from an EMBL/GenBank/DDBJ whole genome shotgun (WGS) entry which is preliminary data.</text>
</comment>
<proteinExistence type="predicted"/>
<organism evidence="3 4">
    <name type="scientific">Dreissena polymorpha</name>
    <name type="common">Zebra mussel</name>
    <name type="synonym">Mytilus polymorpha</name>
    <dbReference type="NCBI Taxonomy" id="45954"/>
    <lineage>
        <taxon>Eukaryota</taxon>
        <taxon>Metazoa</taxon>
        <taxon>Spiralia</taxon>
        <taxon>Lophotrochozoa</taxon>
        <taxon>Mollusca</taxon>
        <taxon>Bivalvia</taxon>
        <taxon>Autobranchia</taxon>
        <taxon>Heteroconchia</taxon>
        <taxon>Euheterodonta</taxon>
        <taxon>Imparidentia</taxon>
        <taxon>Neoheterodontei</taxon>
        <taxon>Myida</taxon>
        <taxon>Dreissenoidea</taxon>
        <taxon>Dreissenidae</taxon>
        <taxon>Dreissena</taxon>
    </lineage>
</organism>
<feature type="region of interest" description="Disordered" evidence="1">
    <location>
        <begin position="24"/>
        <end position="55"/>
    </location>
</feature>
<dbReference type="EMBL" id="JAIWYP010000001">
    <property type="protein sequence ID" value="KAH3883726.1"/>
    <property type="molecule type" value="Genomic_DNA"/>
</dbReference>